<feature type="region of interest" description="Disordered" evidence="1">
    <location>
        <begin position="209"/>
        <end position="241"/>
    </location>
</feature>
<keyword evidence="3" id="KW-1185">Reference proteome</keyword>
<feature type="non-terminal residue" evidence="2">
    <location>
        <position position="1"/>
    </location>
</feature>
<proteinExistence type="predicted"/>
<evidence type="ECO:0000313" key="3">
    <source>
        <dbReference type="Proteomes" id="UP001212841"/>
    </source>
</evidence>
<organism evidence="2 3">
    <name type="scientific">Rhizophlyctis rosea</name>
    <dbReference type="NCBI Taxonomy" id="64517"/>
    <lineage>
        <taxon>Eukaryota</taxon>
        <taxon>Fungi</taxon>
        <taxon>Fungi incertae sedis</taxon>
        <taxon>Chytridiomycota</taxon>
        <taxon>Chytridiomycota incertae sedis</taxon>
        <taxon>Chytridiomycetes</taxon>
        <taxon>Rhizophlyctidales</taxon>
        <taxon>Rhizophlyctidaceae</taxon>
        <taxon>Rhizophlyctis</taxon>
    </lineage>
</organism>
<sequence>MKGWDNRLMTGGYLCVNNQCAYTVAASQPCTQSSQCAQYHYLNRAIQQNATLTDYVPSSEVPNLPNLLSNICSASACTISSTCDSSSDPLFASGAQVHIPDLRDNLTCCHGASPTWTCAQLGNFLDTCDPESECHPNPDGITNNQVCIPVNQKKNQWIGVVITLLGAATLNIGLNLQKLALRKRSERKRVLIREHLRERLDAFRATFSRRGSRRGTDSPEVQEMEDGNRGVEMMQVGADER</sequence>
<comment type="caution">
    <text evidence="2">The sequence shown here is derived from an EMBL/GenBank/DDBJ whole genome shotgun (WGS) entry which is preliminary data.</text>
</comment>
<evidence type="ECO:0000256" key="1">
    <source>
        <dbReference type="SAM" id="MobiDB-lite"/>
    </source>
</evidence>
<protein>
    <submittedName>
        <fullName evidence="2">Uncharacterized protein</fullName>
    </submittedName>
</protein>
<dbReference type="AlphaFoldDB" id="A0AAD5S1W4"/>
<dbReference type="EMBL" id="JADGJD010002415">
    <property type="protein sequence ID" value="KAJ3032680.1"/>
    <property type="molecule type" value="Genomic_DNA"/>
</dbReference>
<reference evidence="2" key="1">
    <citation type="submission" date="2020-05" db="EMBL/GenBank/DDBJ databases">
        <title>Phylogenomic resolution of chytrid fungi.</title>
        <authorList>
            <person name="Stajich J.E."/>
            <person name="Amses K."/>
            <person name="Simmons R."/>
            <person name="Seto K."/>
            <person name="Myers J."/>
            <person name="Bonds A."/>
            <person name="Quandt C.A."/>
            <person name="Barry K."/>
            <person name="Liu P."/>
            <person name="Grigoriev I."/>
            <person name="Longcore J.E."/>
            <person name="James T.Y."/>
        </authorList>
    </citation>
    <scope>NUCLEOTIDE SEQUENCE</scope>
    <source>
        <strain evidence="2">JEL0318</strain>
    </source>
</reference>
<name>A0AAD5S1W4_9FUNG</name>
<evidence type="ECO:0000313" key="2">
    <source>
        <dbReference type="EMBL" id="KAJ3032680.1"/>
    </source>
</evidence>
<gene>
    <name evidence="2" type="ORF">HK097_005152</name>
</gene>
<dbReference type="Proteomes" id="UP001212841">
    <property type="component" value="Unassembled WGS sequence"/>
</dbReference>
<accession>A0AAD5S1W4</accession>